<keyword evidence="3" id="KW-1133">Transmembrane helix</keyword>
<evidence type="ECO:0000313" key="6">
    <source>
        <dbReference type="Proteomes" id="UP000887116"/>
    </source>
</evidence>
<dbReference type="Gene3D" id="1.20.1250.20">
    <property type="entry name" value="MFS general substrate transporter like domains"/>
    <property type="match status" value="1"/>
</dbReference>
<dbReference type="InterPro" id="IPR036259">
    <property type="entry name" value="MFS_trans_sf"/>
</dbReference>
<dbReference type="Proteomes" id="UP000887116">
    <property type="component" value="Unassembled WGS sequence"/>
</dbReference>
<evidence type="ECO:0000256" key="1">
    <source>
        <dbReference type="ARBA" id="ARBA00004141"/>
    </source>
</evidence>
<evidence type="ECO:0000256" key="4">
    <source>
        <dbReference type="ARBA" id="ARBA00023136"/>
    </source>
</evidence>
<keyword evidence="2" id="KW-0812">Transmembrane</keyword>
<protein>
    <recommendedName>
        <fullName evidence="7">Major facilitator superfamily (MFS) profile domain-containing protein</fullName>
    </recommendedName>
</protein>
<organism evidence="5 6">
    <name type="scientific">Trichonephila clavata</name>
    <name type="common">Joro spider</name>
    <name type="synonym">Nephila clavata</name>
    <dbReference type="NCBI Taxonomy" id="2740835"/>
    <lineage>
        <taxon>Eukaryota</taxon>
        <taxon>Metazoa</taxon>
        <taxon>Ecdysozoa</taxon>
        <taxon>Arthropoda</taxon>
        <taxon>Chelicerata</taxon>
        <taxon>Arachnida</taxon>
        <taxon>Araneae</taxon>
        <taxon>Araneomorphae</taxon>
        <taxon>Entelegynae</taxon>
        <taxon>Araneoidea</taxon>
        <taxon>Nephilidae</taxon>
        <taxon>Trichonephila</taxon>
    </lineage>
</organism>
<evidence type="ECO:0000256" key="2">
    <source>
        <dbReference type="ARBA" id="ARBA00022692"/>
    </source>
</evidence>
<comment type="subcellular location">
    <subcellularLocation>
        <location evidence="1">Membrane</location>
        <topology evidence="1">Multi-pass membrane protein</topology>
    </subcellularLocation>
</comment>
<dbReference type="AlphaFoldDB" id="A0A8X6LE28"/>
<dbReference type="OrthoDB" id="6432455at2759"/>
<dbReference type="EMBL" id="BMAO01015899">
    <property type="protein sequence ID" value="GFR05017.1"/>
    <property type="molecule type" value="Genomic_DNA"/>
</dbReference>
<gene>
    <name evidence="5" type="ORF">TNCT_31971</name>
</gene>
<comment type="caution">
    <text evidence="5">The sequence shown here is derived from an EMBL/GenBank/DDBJ whole genome shotgun (WGS) entry which is preliminary data.</text>
</comment>
<evidence type="ECO:0000313" key="5">
    <source>
        <dbReference type="EMBL" id="GFR05017.1"/>
    </source>
</evidence>
<keyword evidence="4" id="KW-0472">Membrane</keyword>
<evidence type="ECO:0008006" key="7">
    <source>
        <dbReference type="Google" id="ProtNLM"/>
    </source>
</evidence>
<name>A0A8X6LE28_TRICU</name>
<dbReference type="GO" id="GO:0016020">
    <property type="term" value="C:membrane"/>
    <property type="evidence" value="ECO:0007669"/>
    <property type="project" value="UniProtKB-SubCell"/>
</dbReference>
<proteinExistence type="predicted"/>
<dbReference type="SUPFAM" id="SSF103473">
    <property type="entry name" value="MFS general substrate transporter"/>
    <property type="match status" value="1"/>
</dbReference>
<keyword evidence="6" id="KW-1185">Reference proteome</keyword>
<evidence type="ECO:0000256" key="3">
    <source>
        <dbReference type="ARBA" id="ARBA00022989"/>
    </source>
</evidence>
<dbReference type="PANTHER" id="PTHR24064">
    <property type="entry name" value="SOLUTE CARRIER FAMILY 22 MEMBER"/>
    <property type="match status" value="1"/>
</dbReference>
<accession>A0A8X6LE28</accession>
<sequence length="68" mass="7401">MHLLGKLCITCSFAIIYVFTAEIFPTVVRSIGLGSSCLGARLGSIIAPFVRELSRAIHPIVPQIILEF</sequence>
<reference evidence="5" key="1">
    <citation type="submission" date="2020-07" db="EMBL/GenBank/DDBJ databases">
        <title>Multicomponent nature underlies the extraordinary mechanical properties of spider dragline silk.</title>
        <authorList>
            <person name="Kono N."/>
            <person name="Nakamura H."/>
            <person name="Mori M."/>
            <person name="Yoshida Y."/>
            <person name="Ohtoshi R."/>
            <person name="Malay A.D."/>
            <person name="Moran D.A.P."/>
            <person name="Tomita M."/>
            <person name="Numata K."/>
            <person name="Arakawa K."/>
        </authorList>
    </citation>
    <scope>NUCLEOTIDE SEQUENCE</scope>
</reference>